<feature type="domain" description="HMG box" evidence="6">
    <location>
        <begin position="343"/>
        <end position="411"/>
    </location>
</feature>
<feature type="region of interest" description="Disordered" evidence="5">
    <location>
        <begin position="93"/>
        <end position="250"/>
    </location>
</feature>
<feature type="compositionally biased region" description="Polar residues" evidence="5">
    <location>
        <begin position="36"/>
        <end position="49"/>
    </location>
</feature>
<evidence type="ECO:0000256" key="4">
    <source>
        <dbReference type="PROSITE-ProRule" id="PRU00267"/>
    </source>
</evidence>
<evidence type="ECO:0000256" key="2">
    <source>
        <dbReference type="ARBA" id="ARBA00023125"/>
    </source>
</evidence>
<dbReference type="Gene3D" id="1.10.30.10">
    <property type="entry name" value="High mobility group box domain"/>
    <property type="match status" value="3"/>
</dbReference>
<dbReference type="AlphaFoldDB" id="A0A6P7S5Z6"/>
<dbReference type="PANTHER" id="PTHR46318:SF3">
    <property type="entry name" value="UPSTREAM BINDING TRANSCRIPTION FACTOR"/>
    <property type="match status" value="1"/>
</dbReference>
<gene>
    <name evidence="8" type="primary">LOC115209371</name>
</gene>
<sequence length="604" mass="69977">MITVSNSEIRKARQLHEKRMVKGLTLLNYFLKPGDTSETQDMSSETPPANATDRQHNGGAHVEDSPEMNKNSEANVNYEDYLEMVLNVENGIEDMDKSRKKKKRKSKQQKESQADENDDTVIAETEENDEEGISKKKKRRRSKKHGSIAEENEESNTGDVVNKDNDVDEVDGEVAVKKKKKKHKKHKKDEEEVEEEEAEEILQNDADVKLERSMDVGDGDYAVSSDDASKGNNKMKERQKKEKEENEKSKFLISRNREQTWPKEDVLRLLVSLQNNLSDTTKIKTEELWERVQFDSYTPEDCKAMYTAAVAKVRKIRTMLEIVKDAIRILPTLNTSKTKAITKPKPMTPLKLYIDSHYKKAFKKFPHLRQIEILNLITKQWVTLDDKKKMKYIMQAVDWEKKYLDEAEEYKKLHPEFTAKPFFTKLEQKMLLRRTGLPEKPCCNGFGLFIKMSSHLLVDVKGTNRMKGLSKIFNELPAAVKEDYENRSKMERIEYQEKVSEYVSKLSPEECLSSVNTKLVEEQLKLEKKNQPASAFLLYYSENKDSLPGLDKAEKYKALQERWKMLPKASQQSYKKQRKAMQKSLNSRTNKMRTVSTPAAATTT</sequence>
<keyword evidence="2 4" id="KW-0238">DNA-binding</keyword>
<dbReference type="InterPro" id="IPR009071">
    <property type="entry name" value="HMG_box_dom"/>
</dbReference>
<feature type="compositionally biased region" description="Basic and acidic residues" evidence="5">
    <location>
        <begin position="53"/>
        <end position="64"/>
    </location>
</feature>
<keyword evidence="7" id="KW-1185">Reference proteome</keyword>
<dbReference type="GO" id="GO:0005634">
    <property type="term" value="C:nucleus"/>
    <property type="evidence" value="ECO:0007669"/>
    <property type="project" value="UniProtKB-SubCell"/>
</dbReference>
<organism evidence="7 8">
    <name type="scientific">Octopus sinensis</name>
    <name type="common">East Asian common octopus</name>
    <dbReference type="NCBI Taxonomy" id="2607531"/>
    <lineage>
        <taxon>Eukaryota</taxon>
        <taxon>Metazoa</taxon>
        <taxon>Spiralia</taxon>
        <taxon>Lophotrochozoa</taxon>
        <taxon>Mollusca</taxon>
        <taxon>Cephalopoda</taxon>
        <taxon>Coleoidea</taxon>
        <taxon>Octopodiformes</taxon>
        <taxon>Octopoda</taxon>
        <taxon>Incirrata</taxon>
        <taxon>Octopodidae</taxon>
        <taxon>Octopus</taxon>
    </lineage>
</organism>
<feature type="region of interest" description="Disordered" evidence="5">
    <location>
        <begin position="34"/>
        <end position="71"/>
    </location>
</feature>
<proteinExistence type="predicted"/>
<feature type="compositionally biased region" description="Acidic residues" evidence="5">
    <location>
        <begin position="191"/>
        <end position="202"/>
    </location>
</feature>
<feature type="compositionally biased region" description="Basic and acidic residues" evidence="5">
    <location>
        <begin position="206"/>
        <end position="215"/>
    </location>
</feature>
<dbReference type="SUPFAM" id="SSF47095">
    <property type="entry name" value="HMG-box"/>
    <property type="match status" value="3"/>
</dbReference>
<feature type="region of interest" description="Disordered" evidence="5">
    <location>
        <begin position="567"/>
        <end position="604"/>
    </location>
</feature>
<evidence type="ECO:0000259" key="6">
    <source>
        <dbReference type="PROSITE" id="PS50118"/>
    </source>
</evidence>
<feature type="compositionally biased region" description="Basic residues" evidence="5">
    <location>
        <begin position="98"/>
        <end position="107"/>
    </location>
</feature>
<evidence type="ECO:0000256" key="3">
    <source>
        <dbReference type="ARBA" id="ARBA00023242"/>
    </source>
</evidence>
<dbReference type="KEGG" id="osn:115209371"/>
<evidence type="ECO:0000313" key="7">
    <source>
        <dbReference type="Proteomes" id="UP000515154"/>
    </source>
</evidence>
<dbReference type="RefSeq" id="XP_029633607.1">
    <property type="nucleotide sequence ID" value="XM_029777747.2"/>
</dbReference>
<feature type="domain" description="HMG box" evidence="6">
    <location>
        <begin position="529"/>
        <end position="593"/>
    </location>
</feature>
<feature type="compositionally biased region" description="Basic residues" evidence="5">
    <location>
        <begin position="177"/>
        <end position="187"/>
    </location>
</feature>
<keyword evidence="3 4" id="KW-0539">Nucleus</keyword>
<accession>A0A6P7S5Z6</accession>
<feature type="compositionally biased region" description="Acidic residues" evidence="5">
    <location>
        <begin position="114"/>
        <end position="131"/>
    </location>
</feature>
<dbReference type="PROSITE" id="PS50118">
    <property type="entry name" value="HMG_BOX_2"/>
    <property type="match status" value="2"/>
</dbReference>
<comment type="subcellular location">
    <subcellularLocation>
        <location evidence="1">Nucleus</location>
    </subcellularLocation>
</comment>
<dbReference type="SMART" id="SM00398">
    <property type="entry name" value="HMG"/>
    <property type="match status" value="3"/>
</dbReference>
<evidence type="ECO:0000256" key="5">
    <source>
        <dbReference type="SAM" id="MobiDB-lite"/>
    </source>
</evidence>
<dbReference type="InterPro" id="IPR051762">
    <property type="entry name" value="UBF1"/>
</dbReference>
<protein>
    <submittedName>
        <fullName evidence="8">Nucleolar transcription factor 1-B</fullName>
    </submittedName>
</protein>
<feature type="DNA-binding region" description="HMG box" evidence="4">
    <location>
        <begin position="343"/>
        <end position="411"/>
    </location>
</feature>
<reference evidence="8" key="1">
    <citation type="submission" date="2025-08" db="UniProtKB">
        <authorList>
            <consortium name="RefSeq"/>
        </authorList>
    </citation>
    <scope>IDENTIFICATION</scope>
</reference>
<dbReference type="InterPro" id="IPR036910">
    <property type="entry name" value="HMG_box_dom_sf"/>
</dbReference>
<dbReference type="Proteomes" id="UP000515154">
    <property type="component" value="Linkage group LG3"/>
</dbReference>
<feature type="compositionally biased region" description="Polar residues" evidence="5">
    <location>
        <begin position="583"/>
        <end position="604"/>
    </location>
</feature>
<evidence type="ECO:0000256" key="1">
    <source>
        <dbReference type="ARBA" id="ARBA00004123"/>
    </source>
</evidence>
<evidence type="ECO:0000313" key="8">
    <source>
        <dbReference type="RefSeq" id="XP_029633607.1"/>
    </source>
</evidence>
<feature type="compositionally biased region" description="Basic residues" evidence="5">
    <location>
        <begin position="135"/>
        <end position="146"/>
    </location>
</feature>
<dbReference type="PANTHER" id="PTHR46318">
    <property type="entry name" value="UPSTREAM BINDING TRANSCRIPTION FACTOR"/>
    <property type="match status" value="1"/>
</dbReference>
<feature type="DNA-binding region" description="HMG box" evidence="4">
    <location>
        <begin position="529"/>
        <end position="593"/>
    </location>
</feature>
<feature type="compositionally biased region" description="Basic and acidic residues" evidence="5">
    <location>
        <begin position="234"/>
        <end position="250"/>
    </location>
</feature>
<dbReference type="GO" id="GO:0003677">
    <property type="term" value="F:DNA binding"/>
    <property type="evidence" value="ECO:0007669"/>
    <property type="project" value="UniProtKB-UniRule"/>
</dbReference>
<dbReference type="Pfam" id="PF00505">
    <property type="entry name" value="HMG_box"/>
    <property type="match status" value="1"/>
</dbReference>
<name>A0A6P7S5Z6_9MOLL</name>